<name>A0ABP0HWW8_9DINO</name>
<feature type="region of interest" description="Disordered" evidence="1">
    <location>
        <begin position="206"/>
        <end position="254"/>
    </location>
</feature>
<feature type="compositionally biased region" description="Low complexity" evidence="1">
    <location>
        <begin position="210"/>
        <end position="225"/>
    </location>
</feature>
<comment type="caution">
    <text evidence="2">The sequence shown here is derived from an EMBL/GenBank/DDBJ whole genome shotgun (WGS) entry which is preliminary data.</text>
</comment>
<feature type="compositionally biased region" description="Low complexity" evidence="1">
    <location>
        <begin position="239"/>
        <end position="254"/>
    </location>
</feature>
<gene>
    <name evidence="2" type="ORF">CCMP2556_LOCUS3770</name>
</gene>
<evidence type="ECO:0000313" key="3">
    <source>
        <dbReference type="Proteomes" id="UP001642484"/>
    </source>
</evidence>
<proteinExistence type="predicted"/>
<evidence type="ECO:0000256" key="1">
    <source>
        <dbReference type="SAM" id="MobiDB-lite"/>
    </source>
</evidence>
<dbReference type="EMBL" id="CAXAMN010001493">
    <property type="protein sequence ID" value="CAK8994736.1"/>
    <property type="molecule type" value="Genomic_DNA"/>
</dbReference>
<feature type="non-terminal residue" evidence="2">
    <location>
        <position position="254"/>
    </location>
</feature>
<evidence type="ECO:0000313" key="2">
    <source>
        <dbReference type="EMBL" id="CAK8994736.1"/>
    </source>
</evidence>
<sequence>MLWSIASDMEPARKAASVMLVLRDAAKEMTRQIPAQAVVDGGIVNGVAVDPLTYLMHALQERFGNLGEEIRVQAITELMSFSRKGHEPIDSLLVRFDSIRARAAEQGGAVVSVQGVTWILLRAIGITDQQLLQLLAPFNGLFPATEAEFSELKTLLRRMGHILERTPGNIREGLRMPGTHAQTAFLTQEEQWSGSTQEHAQWQEWPQQQAFAASASSSAYATAEANTGTGFEDEDMATDSDTSSGSVSSVNIAD</sequence>
<dbReference type="Proteomes" id="UP001642484">
    <property type="component" value="Unassembled WGS sequence"/>
</dbReference>
<protein>
    <submittedName>
        <fullName evidence="2">Uncharacterized protein</fullName>
    </submittedName>
</protein>
<keyword evidence="3" id="KW-1185">Reference proteome</keyword>
<reference evidence="2 3" key="1">
    <citation type="submission" date="2024-02" db="EMBL/GenBank/DDBJ databases">
        <authorList>
            <person name="Chen Y."/>
            <person name="Shah S."/>
            <person name="Dougan E. K."/>
            <person name="Thang M."/>
            <person name="Chan C."/>
        </authorList>
    </citation>
    <scope>NUCLEOTIDE SEQUENCE [LARGE SCALE GENOMIC DNA]</scope>
</reference>
<organism evidence="2 3">
    <name type="scientific">Durusdinium trenchii</name>
    <dbReference type="NCBI Taxonomy" id="1381693"/>
    <lineage>
        <taxon>Eukaryota</taxon>
        <taxon>Sar</taxon>
        <taxon>Alveolata</taxon>
        <taxon>Dinophyceae</taxon>
        <taxon>Suessiales</taxon>
        <taxon>Symbiodiniaceae</taxon>
        <taxon>Durusdinium</taxon>
    </lineage>
</organism>
<accession>A0ABP0HWW8</accession>